<evidence type="ECO:0000256" key="1">
    <source>
        <dbReference type="SAM" id="MobiDB-lite"/>
    </source>
</evidence>
<organism evidence="2 3">
    <name type="scientific">Rosa chinensis</name>
    <name type="common">China rose</name>
    <dbReference type="NCBI Taxonomy" id="74649"/>
    <lineage>
        <taxon>Eukaryota</taxon>
        <taxon>Viridiplantae</taxon>
        <taxon>Streptophyta</taxon>
        <taxon>Embryophyta</taxon>
        <taxon>Tracheophyta</taxon>
        <taxon>Spermatophyta</taxon>
        <taxon>Magnoliopsida</taxon>
        <taxon>eudicotyledons</taxon>
        <taxon>Gunneridae</taxon>
        <taxon>Pentapetalae</taxon>
        <taxon>rosids</taxon>
        <taxon>fabids</taxon>
        <taxon>Rosales</taxon>
        <taxon>Rosaceae</taxon>
        <taxon>Rosoideae</taxon>
        <taxon>Rosoideae incertae sedis</taxon>
        <taxon>Rosa</taxon>
    </lineage>
</organism>
<feature type="region of interest" description="Disordered" evidence="1">
    <location>
        <begin position="1"/>
        <end position="33"/>
    </location>
</feature>
<keyword evidence="3" id="KW-1185">Reference proteome</keyword>
<comment type="caution">
    <text evidence="2">The sequence shown here is derived from an EMBL/GenBank/DDBJ whole genome shotgun (WGS) entry which is preliminary data.</text>
</comment>
<name>A0A2P6PD95_ROSCH</name>
<dbReference type="AlphaFoldDB" id="A0A2P6PD95"/>
<dbReference type="STRING" id="74649.A0A2P6PD95"/>
<gene>
    <name evidence="2" type="ORF">RchiOBHm_Chr7g0222391</name>
</gene>
<dbReference type="EMBL" id="PDCK01000045">
    <property type="protein sequence ID" value="PRQ19904.1"/>
    <property type="molecule type" value="Genomic_DNA"/>
</dbReference>
<dbReference type="Gramene" id="PRQ19904">
    <property type="protein sequence ID" value="PRQ19904"/>
    <property type="gene ID" value="RchiOBHm_Chr7g0222391"/>
</dbReference>
<sequence>MIIDSQGSAPCSPTVQGSNEDTGSGGNGQAFDRQLSKVGSFNFQTSFSYKSEH</sequence>
<reference evidence="2 3" key="1">
    <citation type="journal article" date="2018" name="Nat. Genet.">
        <title>The Rosa genome provides new insights in the design of modern roses.</title>
        <authorList>
            <person name="Bendahmane M."/>
        </authorList>
    </citation>
    <scope>NUCLEOTIDE SEQUENCE [LARGE SCALE GENOMIC DNA]</scope>
    <source>
        <strain evidence="3">cv. Old Blush</strain>
    </source>
</reference>
<accession>A0A2P6PD95</accession>
<protein>
    <submittedName>
        <fullName evidence="2">Uncharacterized protein</fullName>
    </submittedName>
</protein>
<dbReference type="Proteomes" id="UP000238479">
    <property type="component" value="Chromosome 7"/>
</dbReference>
<proteinExistence type="predicted"/>
<evidence type="ECO:0000313" key="2">
    <source>
        <dbReference type="EMBL" id="PRQ19904.1"/>
    </source>
</evidence>
<feature type="compositionally biased region" description="Polar residues" evidence="1">
    <location>
        <begin position="1"/>
        <end position="22"/>
    </location>
</feature>
<evidence type="ECO:0000313" key="3">
    <source>
        <dbReference type="Proteomes" id="UP000238479"/>
    </source>
</evidence>